<evidence type="ECO:0000313" key="8">
    <source>
        <dbReference type="Proteomes" id="UP000247565"/>
    </source>
</evidence>
<evidence type="ECO:0000313" key="7">
    <source>
        <dbReference type="EMBL" id="PXZ01835.1"/>
    </source>
</evidence>
<accession>A0A318MYH4</accession>
<dbReference type="Proteomes" id="UP000247565">
    <property type="component" value="Unassembled WGS sequence"/>
</dbReference>
<dbReference type="GO" id="GO:0008610">
    <property type="term" value="P:lipid biosynthetic process"/>
    <property type="evidence" value="ECO:0007669"/>
    <property type="project" value="InterPro"/>
</dbReference>
<keyword evidence="2 7" id="KW-0489">Methyltransferase</keyword>
<dbReference type="RefSeq" id="WP_110438354.1">
    <property type="nucleotide sequence ID" value="NZ_CP046393.1"/>
</dbReference>
<evidence type="ECO:0000256" key="3">
    <source>
        <dbReference type="ARBA" id="ARBA00022679"/>
    </source>
</evidence>
<evidence type="ECO:0000256" key="4">
    <source>
        <dbReference type="ARBA" id="ARBA00022691"/>
    </source>
</evidence>
<comment type="similarity">
    <text evidence="1">Belongs to the CFA/CMAS family.</text>
</comment>
<dbReference type="Pfam" id="PF25371">
    <property type="entry name" value="DUF7884"/>
    <property type="match status" value="1"/>
</dbReference>
<keyword evidence="8" id="KW-1185">Reference proteome</keyword>
<reference evidence="7 8" key="1">
    <citation type="submission" date="2018-05" db="EMBL/GenBank/DDBJ databases">
        <title>Reference genomes for bee gut microbiota database.</title>
        <authorList>
            <person name="Ellegaard K.M."/>
        </authorList>
    </citation>
    <scope>NUCLEOTIDE SEQUENCE [LARGE SCALE GENOMIC DNA]</scope>
    <source>
        <strain evidence="7 8">ESL0284</strain>
    </source>
</reference>
<evidence type="ECO:0000256" key="5">
    <source>
        <dbReference type="ARBA" id="ARBA00023098"/>
    </source>
</evidence>
<dbReference type="GO" id="GO:0032259">
    <property type="term" value="P:methylation"/>
    <property type="evidence" value="ECO:0007669"/>
    <property type="project" value="UniProtKB-KW"/>
</dbReference>
<evidence type="ECO:0000256" key="1">
    <source>
        <dbReference type="ARBA" id="ARBA00010815"/>
    </source>
</evidence>
<dbReference type="PANTHER" id="PTHR43667:SF1">
    <property type="entry name" value="CYCLOPROPANE-FATTY-ACYL-PHOSPHOLIPID SYNTHASE"/>
    <property type="match status" value="1"/>
</dbReference>
<dbReference type="PIRSF" id="PIRSF003085">
    <property type="entry name" value="CMAS"/>
    <property type="match status" value="1"/>
</dbReference>
<evidence type="ECO:0000256" key="2">
    <source>
        <dbReference type="ARBA" id="ARBA00022603"/>
    </source>
</evidence>
<feature type="domain" description="DUF7884" evidence="6">
    <location>
        <begin position="6"/>
        <end position="89"/>
    </location>
</feature>
<dbReference type="PANTHER" id="PTHR43667">
    <property type="entry name" value="CYCLOPROPANE-FATTY-ACYL-PHOSPHOLIPID SYNTHASE"/>
    <property type="match status" value="1"/>
</dbReference>
<comment type="caution">
    <text evidence="7">The sequence shown here is derived from an EMBL/GenBank/DDBJ whole genome shotgun (WGS) entry which is preliminary data.</text>
</comment>
<proteinExistence type="inferred from homology"/>
<dbReference type="OrthoDB" id="9782855at2"/>
<dbReference type="EMBL" id="QGLT01000001">
    <property type="protein sequence ID" value="PXZ01835.1"/>
    <property type="molecule type" value="Genomic_DNA"/>
</dbReference>
<dbReference type="Gene3D" id="3.40.50.150">
    <property type="entry name" value="Vaccinia Virus protein VP39"/>
    <property type="match status" value="1"/>
</dbReference>
<keyword evidence="4" id="KW-0949">S-adenosyl-L-methionine</keyword>
<keyword evidence="5" id="KW-0443">Lipid metabolism</keyword>
<dbReference type="InterPro" id="IPR029063">
    <property type="entry name" value="SAM-dependent_MTases_sf"/>
</dbReference>
<dbReference type="Pfam" id="PF02353">
    <property type="entry name" value="CMAS"/>
    <property type="match status" value="1"/>
</dbReference>
<dbReference type="InterPro" id="IPR057206">
    <property type="entry name" value="DUF7884"/>
</dbReference>
<name>A0A318MYH4_9PROT</name>
<protein>
    <submittedName>
        <fullName evidence="7">SAM-dependent methyltransferase</fullName>
    </submittedName>
</protein>
<dbReference type="SUPFAM" id="SSF53335">
    <property type="entry name" value="S-adenosyl-L-methionine-dependent methyltransferases"/>
    <property type="match status" value="1"/>
</dbReference>
<gene>
    <name evidence="7" type="ORF">DK869_02230</name>
</gene>
<keyword evidence="3 7" id="KW-0808">Transferase</keyword>
<sequence length="399" mass="46569">MMKLMDSIFKHLIKKGYLEVIYPDKHSKFYGHAQSKHYACVELLTLEICKRLLMNPGLAFGEGYMSGEIRPVNCSIYDVLNILMSNDLSHDHIGEKIASIWRYSKRFWSQLNRIQQSQKNVAHHYDLRKNLYELFLDQDLQYSCAYFKNGNENLAEAQKAKKIHIANKLLLNKPNLKILDIGCGWGGMALFLAREYDVEVTGITLSQEQLQVARNRAKEEKLQDKVQFYLTDYRLVKGSFDRIVSIGMFEHVGIHYYTDFFKEIKNILMPDGVMLLHSIGRSDGPGSTNAWINKYIFPGGYSPSLSETFAAIEKNGLWVTDCEILRLHYAKTIHFWLGNFKNHQQDIIAMYDEKFYRMFEFYLSAAELSFYYHNHMNFQLQISPSLTAVPLTRNYMFEK</sequence>
<dbReference type="InterPro" id="IPR050723">
    <property type="entry name" value="CFA/CMAS"/>
</dbReference>
<evidence type="ECO:0000259" key="6">
    <source>
        <dbReference type="Pfam" id="PF25371"/>
    </source>
</evidence>
<dbReference type="CDD" id="cd02440">
    <property type="entry name" value="AdoMet_MTases"/>
    <property type="match status" value="1"/>
</dbReference>
<organism evidence="7 8">
    <name type="scientific">Commensalibacter melissae</name>
    <dbReference type="NCBI Taxonomy" id="2070537"/>
    <lineage>
        <taxon>Bacteria</taxon>
        <taxon>Pseudomonadati</taxon>
        <taxon>Pseudomonadota</taxon>
        <taxon>Alphaproteobacteria</taxon>
        <taxon>Acetobacterales</taxon>
        <taxon>Acetobacteraceae</taxon>
    </lineage>
</organism>
<dbReference type="AlphaFoldDB" id="A0A318MYH4"/>
<dbReference type="GO" id="GO:0008168">
    <property type="term" value="F:methyltransferase activity"/>
    <property type="evidence" value="ECO:0007669"/>
    <property type="project" value="UniProtKB-KW"/>
</dbReference>
<dbReference type="InterPro" id="IPR003333">
    <property type="entry name" value="CMAS"/>
</dbReference>